<reference evidence="8" key="1">
    <citation type="journal article" date="2019" name="Gigascience">
        <title>De novo genome assembly of the endangered Acer yangbiense, a plant species with extremely small populations endemic to Yunnan Province, China.</title>
        <authorList>
            <person name="Yang J."/>
            <person name="Wariss H.M."/>
            <person name="Tao L."/>
            <person name="Zhang R."/>
            <person name="Yun Q."/>
            <person name="Hollingsworth P."/>
            <person name="Dao Z."/>
            <person name="Luo G."/>
            <person name="Guo H."/>
            <person name="Ma Y."/>
            <person name="Sun W."/>
        </authorList>
    </citation>
    <scope>NUCLEOTIDE SEQUENCE [LARGE SCALE GENOMIC DNA]</scope>
    <source>
        <strain evidence="8">cv. Malutang</strain>
    </source>
</reference>
<evidence type="ECO:0000313" key="8">
    <source>
        <dbReference type="Proteomes" id="UP000323000"/>
    </source>
</evidence>
<evidence type="ECO:0000256" key="4">
    <source>
        <dbReference type="ARBA" id="ARBA00034298"/>
    </source>
</evidence>
<dbReference type="PROSITE" id="PS01025">
    <property type="entry name" value="PR55_2"/>
    <property type="match status" value="1"/>
</dbReference>
<dbReference type="InterPro" id="IPR001680">
    <property type="entry name" value="WD40_rpt"/>
</dbReference>
<keyword evidence="3 5" id="KW-0677">Repeat</keyword>
<accession>A0A5C7II48</accession>
<feature type="region of interest" description="Disordered" evidence="6">
    <location>
        <begin position="1"/>
        <end position="23"/>
    </location>
</feature>
<dbReference type="Gene3D" id="2.130.10.10">
    <property type="entry name" value="YVTN repeat-like/Quinoprotein amine dehydrogenase"/>
    <property type="match status" value="1"/>
</dbReference>
<dbReference type="InterPro" id="IPR018067">
    <property type="entry name" value="PP2A_PR55_CS"/>
</dbReference>
<dbReference type="FunFam" id="2.130.10.10:FF:000665">
    <property type="entry name" value="Serine/threonine-protein phosphatase 2A 55 kDa regulatory subunit B"/>
    <property type="match status" value="1"/>
</dbReference>
<dbReference type="InterPro" id="IPR000009">
    <property type="entry name" value="PP2A_PR55"/>
</dbReference>
<dbReference type="PRINTS" id="PR00600">
    <property type="entry name" value="PP2APR55"/>
</dbReference>
<dbReference type="FunFam" id="2.130.10.10:FF:000609">
    <property type="entry name" value="Serine/threonine-protein phosphatase 2A 55 kDa regulatory subunit B"/>
    <property type="match status" value="1"/>
</dbReference>
<comment type="function">
    <text evidence="4">The B regulatory subunit may modulate substrate selectivity and catalytic activity, and may also direct the localization of the catalytic enzyme to a particular subcellular compartment.</text>
</comment>
<dbReference type="SUPFAM" id="SSF50978">
    <property type="entry name" value="WD40 repeat-like"/>
    <property type="match status" value="1"/>
</dbReference>
<dbReference type="PROSITE" id="PS01024">
    <property type="entry name" value="PR55_1"/>
    <property type="match status" value="1"/>
</dbReference>
<evidence type="ECO:0000256" key="5">
    <source>
        <dbReference type="RuleBase" id="RU331113"/>
    </source>
</evidence>
<dbReference type="PIRSF" id="PIRSF037309">
    <property type="entry name" value="PP2A_PR55"/>
    <property type="match status" value="1"/>
</dbReference>
<keyword evidence="2 5" id="KW-0853">WD repeat</keyword>
<dbReference type="AlphaFoldDB" id="A0A5C7II48"/>
<evidence type="ECO:0000256" key="3">
    <source>
        <dbReference type="ARBA" id="ARBA00022737"/>
    </source>
</evidence>
<evidence type="ECO:0000256" key="1">
    <source>
        <dbReference type="ARBA" id="ARBA00008259"/>
    </source>
</evidence>
<dbReference type="InterPro" id="IPR036322">
    <property type="entry name" value="WD40_repeat_dom_sf"/>
</dbReference>
<keyword evidence="8" id="KW-1185">Reference proteome</keyword>
<evidence type="ECO:0000313" key="7">
    <source>
        <dbReference type="EMBL" id="TXG68654.1"/>
    </source>
</evidence>
<organism evidence="7 8">
    <name type="scientific">Acer yangbiense</name>
    <dbReference type="NCBI Taxonomy" id="1000413"/>
    <lineage>
        <taxon>Eukaryota</taxon>
        <taxon>Viridiplantae</taxon>
        <taxon>Streptophyta</taxon>
        <taxon>Embryophyta</taxon>
        <taxon>Tracheophyta</taxon>
        <taxon>Spermatophyta</taxon>
        <taxon>Magnoliopsida</taxon>
        <taxon>eudicotyledons</taxon>
        <taxon>Gunneridae</taxon>
        <taxon>Pentapetalae</taxon>
        <taxon>rosids</taxon>
        <taxon>malvids</taxon>
        <taxon>Sapindales</taxon>
        <taxon>Sapindaceae</taxon>
        <taxon>Hippocastanoideae</taxon>
        <taxon>Acereae</taxon>
        <taxon>Acer</taxon>
    </lineage>
</organism>
<dbReference type="Proteomes" id="UP000323000">
    <property type="component" value="Chromosome 2"/>
</dbReference>
<evidence type="ECO:0000256" key="2">
    <source>
        <dbReference type="ARBA" id="ARBA00022574"/>
    </source>
</evidence>
<dbReference type="Pfam" id="PF00400">
    <property type="entry name" value="WD40"/>
    <property type="match status" value="1"/>
</dbReference>
<dbReference type="GO" id="GO:0000159">
    <property type="term" value="C:protein phosphatase type 2A complex"/>
    <property type="evidence" value="ECO:0007669"/>
    <property type="project" value="UniProtKB-UniRule"/>
</dbReference>
<dbReference type="InterPro" id="IPR015943">
    <property type="entry name" value="WD40/YVTN_repeat-like_dom_sf"/>
</dbReference>
<dbReference type="OrthoDB" id="6274823at2759"/>
<protein>
    <recommendedName>
        <fullName evidence="5">Serine/threonine-protein phosphatase 2A 55 kDa regulatory subunit B</fullName>
    </recommendedName>
</protein>
<gene>
    <name evidence="7" type="ORF">EZV62_003589</name>
</gene>
<comment type="similarity">
    <text evidence="1 5">Belongs to the phosphatase 2A regulatory subunit B family.</text>
</comment>
<dbReference type="PANTHER" id="PTHR11871">
    <property type="entry name" value="PROTEIN PHOSPHATASE PP2A REGULATORY SUBUNIT B"/>
    <property type="match status" value="1"/>
</dbReference>
<comment type="caution">
    <text evidence="7">The sequence shown here is derived from an EMBL/GenBank/DDBJ whole genome shotgun (WGS) entry which is preliminary data.</text>
</comment>
<name>A0A5C7II48_9ROSI</name>
<dbReference type="EMBL" id="VAHF01000002">
    <property type="protein sequence ID" value="TXG68654.1"/>
    <property type="molecule type" value="Genomic_DNA"/>
</dbReference>
<sequence length="564" mass="63097">MNGGDEEVATAAGAGASQPGPPQPLEWKFSQVFGERTAGEEVQEGNFFYYFLFIFCGKRFKVYVFGNLISELKLGQLSRDSRGMRKQRIDIISAIEFDKSGDHLATGDRGGRVVLFERTDAKDHGGSRRDVERMDYPIRHPEFRYKTEFQSHEPEFDYLKSLEIEEKINKIRWCQTANGALFLLSTNDKTIKFWKVQEKKVKKISEMNMDPSKAVGNGGVASSSNSANPKSYLANGGCPERSSSYLNNDFSFPPGGIPSLRLPTVTSHETSLMARCRRVYAHAHDYHINSISNNSDGETFISADDLRINLWNLEISNQSFNIVDVKPANMEDLTEVITSAEFHPTHCNTLAYSSSKGSIRLIDLRQSALCDSHAKLFEETEAPGSRSFFTEIIASISDIKFAKDGRYILSRDYMTLKLWDINMDSGPVSTFQVHEYLRPKLCDLYENDSIFDKFECCLSGDGLRVATGSYSNLFRVFGCAPGSTEATTLEASKNPMRRQVQTPSRPSRSLSSITRVVRRGADAAGVDANGNSFDFTTKLLHLAWHPTENSIACAAANSLYMYYA</sequence>
<dbReference type="GO" id="GO:0019888">
    <property type="term" value="F:protein phosphatase regulator activity"/>
    <property type="evidence" value="ECO:0007669"/>
    <property type="project" value="InterPro"/>
</dbReference>
<evidence type="ECO:0000256" key="6">
    <source>
        <dbReference type="SAM" id="MobiDB-lite"/>
    </source>
</evidence>
<proteinExistence type="inferred from homology"/>
<dbReference type="SMART" id="SM00320">
    <property type="entry name" value="WD40"/>
    <property type="match status" value="5"/>
</dbReference>